<protein>
    <recommendedName>
        <fullName evidence="3">NAD glycohydrolase translocation F5/8 type C domain-containing protein</fullName>
    </recommendedName>
</protein>
<reference evidence="4 5" key="1">
    <citation type="submission" date="2016-10" db="EMBL/GenBank/DDBJ databases">
        <authorList>
            <person name="de Groot N.N."/>
        </authorList>
    </citation>
    <scope>NUCLEOTIDE SEQUENCE [LARGE SCALE GENOMIC DNA]</scope>
    <source>
        <strain evidence="4 5">CGMCC 1.7056</strain>
    </source>
</reference>
<evidence type="ECO:0000259" key="3">
    <source>
        <dbReference type="Pfam" id="PF25302"/>
    </source>
</evidence>
<dbReference type="RefSeq" id="WP_091121283.1">
    <property type="nucleotide sequence ID" value="NZ_FOLB01000003.1"/>
</dbReference>
<feature type="region of interest" description="Disordered" evidence="1">
    <location>
        <begin position="62"/>
        <end position="83"/>
    </location>
</feature>
<feature type="transmembrane region" description="Helical" evidence="2">
    <location>
        <begin position="114"/>
        <end position="133"/>
    </location>
</feature>
<dbReference type="SUPFAM" id="SSF49785">
    <property type="entry name" value="Galactose-binding domain-like"/>
    <property type="match status" value="1"/>
</dbReference>
<keyword evidence="5" id="KW-1185">Reference proteome</keyword>
<keyword evidence="2" id="KW-0812">Transmembrane</keyword>
<accession>A0A1I1G8Q6</accession>
<feature type="compositionally biased region" description="Low complexity" evidence="1">
    <location>
        <begin position="146"/>
        <end position="161"/>
    </location>
</feature>
<organism evidence="4 5">
    <name type="scientific">Nocardioides terrae</name>
    <dbReference type="NCBI Taxonomy" id="574651"/>
    <lineage>
        <taxon>Bacteria</taxon>
        <taxon>Bacillati</taxon>
        <taxon>Actinomycetota</taxon>
        <taxon>Actinomycetes</taxon>
        <taxon>Propionibacteriales</taxon>
        <taxon>Nocardioidaceae</taxon>
        <taxon>Nocardioides</taxon>
    </lineage>
</organism>
<dbReference type="InterPro" id="IPR057561">
    <property type="entry name" value="NADase_transloc"/>
</dbReference>
<evidence type="ECO:0000256" key="2">
    <source>
        <dbReference type="SAM" id="Phobius"/>
    </source>
</evidence>
<dbReference type="EMBL" id="FOLB01000003">
    <property type="protein sequence ID" value="SFC05530.1"/>
    <property type="molecule type" value="Genomic_DNA"/>
</dbReference>
<feature type="region of interest" description="Disordered" evidence="1">
    <location>
        <begin position="139"/>
        <end position="199"/>
    </location>
</feature>
<dbReference type="OrthoDB" id="3712014at2"/>
<dbReference type="Proteomes" id="UP000198832">
    <property type="component" value="Unassembled WGS sequence"/>
</dbReference>
<gene>
    <name evidence="4" type="ORF">SAMN04487968_103220</name>
</gene>
<dbReference type="AlphaFoldDB" id="A0A1I1G8Q6"/>
<proteinExistence type="predicted"/>
<name>A0A1I1G8Q6_9ACTN</name>
<keyword evidence="2" id="KW-1133">Transmembrane helix</keyword>
<dbReference type="NCBIfam" id="NF047619">
    <property type="entry name" value="NADase_discoid"/>
    <property type="match status" value="1"/>
</dbReference>
<sequence length="320" mass="33138">MKFCMQCGHELGASRTCAGCGTTAPVEPLPAPQLPPAGARYPLFVDEVDSVSVSTSGRVLASPVTEPLLPPPPPPPAPRAEAEPSMLWDDPDATQVRLPAVPVLPPRRGGLATVWLTLGALVLGLLVLGGWLLTHGSHSKPEAGHGRSTAGAGSATPSASGDDVASTATAKAPVTRAPGVDTQGRPTTYDASNMLDGKPSTAWEMPGDGTGKALTFTLAAPTHLTSVGLVNGYAKTAREGAATVDWYAGNRRVLKVEWVFDDGSSISQDLHQTKELQTTKVDVTTKTVTLRLLDVSEAGKGPARRDMTPISEVSLTGQAS</sequence>
<evidence type="ECO:0000313" key="5">
    <source>
        <dbReference type="Proteomes" id="UP000198832"/>
    </source>
</evidence>
<feature type="compositionally biased region" description="Pro residues" evidence="1">
    <location>
        <begin position="68"/>
        <end position="78"/>
    </location>
</feature>
<evidence type="ECO:0000313" key="4">
    <source>
        <dbReference type="EMBL" id="SFC05530.1"/>
    </source>
</evidence>
<dbReference type="Pfam" id="PF25302">
    <property type="entry name" value="NADase_transloc"/>
    <property type="match status" value="1"/>
</dbReference>
<feature type="compositionally biased region" description="Polar residues" evidence="1">
    <location>
        <begin position="311"/>
        <end position="320"/>
    </location>
</feature>
<evidence type="ECO:0000256" key="1">
    <source>
        <dbReference type="SAM" id="MobiDB-lite"/>
    </source>
</evidence>
<dbReference type="InterPro" id="IPR008979">
    <property type="entry name" value="Galactose-bd-like_sf"/>
</dbReference>
<feature type="region of interest" description="Disordered" evidence="1">
    <location>
        <begin position="299"/>
        <end position="320"/>
    </location>
</feature>
<feature type="domain" description="NAD glycohydrolase translocation F5/8 type C" evidence="3">
    <location>
        <begin position="187"/>
        <end position="315"/>
    </location>
</feature>
<dbReference type="STRING" id="574651.SAMN04487968_103220"/>
<dbReference type="Gene3D" id="2.60.120.260">
    <property type="entry name" value="Galactose-binding domain-like"/>
    <property type="match status" value="1"/>
</dbReference>
<keyword evidence="2" id="KW-0472">Membrane</keyword>